<sequence>MSEGGFALIHRTLLGHPAFRNDAEAMAFAWMILRAAWRPTRVRYKDRPITLARGQLAVSVRDMANAMDRDKAWIERLFKRMKSETMIETVTTTGVTVVTICNYDDFQAEQDSCKTQRETHAETDARQAQDTEQIREKGNKERSWLARPREAVSLQPAGPSDFERKAQQIAEAIHLTRPIAEMDRAQLRQWLKDGLDFDDIVMVGVRTVTAREEGRGRSVSGFRYLDGGVRDRAAEVEREIEHLRSLKFPERGFAL</sequence>
<dbReference type="OrthoDB" id="7876586at2"/>
<reference evidence="2 3" key="1">
    <citation type="submission" date="2019-03" db="EMBL/GenBank/DDBJ databases">
        <title>Genomic Encyclopedia of Type Strains, Phase IV (KMG-IV): sequencing the most valuable type-strain genomes for metagenomic binning, comparative biology and taxonomic classification.</title>
        <authorList>
            <person name="Goeker M."/>
        </authorList>
    </citation>
    <scope>NUCLEOTIDE SEQUENCE [LARGE SCALE GENOMIC DNA]</scope>
    <source>
        <strain evidence="2 3">DSM 25059</strain>
    </source>
</reference>
<evidence type="ECO:0000256" key="1">
    <source>
        <dbReference type="SAM" id="MobiDB-lite"/>
    </source>
</evidence>
<dbReference type="RefSeq" id="WP_133495878.1">
    <property type="nucleotide sequence ID" value="NZ_BMLU01000007.1"/>
</dbReference>
<feature type="region of interest" description="Disordered" evidence="1">
    <location>
        <begin position="117"/>
        <end position="142"/>
    </location>
</feature>
<dbReference type="EMBL" id="SNWD01000007">
    <property type="protein sequence ID" value="TDN81761.1"/>
    <property type="molecule type" value="Genomic_DNA"/>
</dbReference>
<protein>
    <submittedName>
        <fullName evidence="2">Uncharacterized protein</fullName>
    </submittedName>
</protein>
<proteinExistence type="predicted"/>
<comment type="caution">
    <text evidence="2">The sequence shown here is derived from an EMBL/GenBank/DDBJ whole genome shotgun (WGS) entry which is preliminary data.</text>
</comment>
<name>A0A4R6FJV3_9SPHN</name>
<gene>
    <name evidence="2" type="ORF">EV664_107163</name>
</gene>
<evidence type="ECO:0000313" key="2">
    <source>
        <dbReference type="EMBL" id="TDN81761.1"/>
    </source>
</evidence>
<organism evidence="2 3">
    <name type="scientific">Stakelama pacifica</name>
    <dbReference type="NCBI Taxonomy" id="517720"/>
    <lineage>
        <taxon>Bacteria</taxon>
        <taxon>Pseudomonadati</taxon>
        <taxon>Pseudomonadota</taxon>
        <taxon>Alphaproteobacteria</taxon>
        <taxon>Sphingomonadales</taxon>
        <taxon>Sphingomonadaceae</taxon>
        <taxon>Stakelama</taxon>
    </lineage>
</organism>
<accession>A0A4R6FJV3</accession>
<keyword evidence="3" id="KW-1185">Reference proteome</keyword>
<dbReference type="AlphaFoldDB" id="A0A4R6FJV3"/>
<evidence type="ECO:0000313" key="3">
    <source>
        <dbReference type="Proteomes" id="UP000295493"/>
    </source>
</evidence>
<dbReference type="Proteomes" id="UP000295493">
    <property type="component" value="Unassembled WGS sequence"/>
</dbReference>